<keyword evidence="6" id="KW-0732">Signal</keyword>
<evidence type="ECO:0000256" key="6">
    <source>
        <dbReference type="SAM" id="SignalP"/>
    </source>
</evidence>
<accession>A0A1W2CIT8</accession>
<dbReference type="STRING" id="1434700.SAMN06296427_110106"/>
<organism evidence="8 9">
    <name type="scientific">Moheibacter sediminis</name>
    <dbReference type="NCBI Taxonomy" id="1434700"/>
    <lineage>
        <taxon>Bacteria</taxon>
        <taxon>Pseudomonadati</taxon>
        <taxon>Bacteroidota</taxon>
        <taxon>Flavobacteriia</taxon>
        <taxon>Flavobacteriales</taxon>
        <taxon>Weeksellaceae</taxon>
        <taxon>Moheibacter</taxon>
    </lineage>
</organism>
<dbReference type="SUPFAM" id="SSF48695">
    <property type="entry name" value="Multiheme cytochromes"/>
    <property type="match status" value="1"/>
</dbReference>
<evidence type="ECO:0000256" key="4">
    <source>
        <dbReference type="PROSITE-ProRule" id="PRU00433"/>
    </source>
</evidence>
<feature type="transmembrane region" description="Helical" evidence="5">
    <location>
        <begin position="161"/>
        <end position="182"/>
    </location>
</feature>
<feature type="signal peptide" evidence="6">
    <location>
        <begin position="1"/>
        <end position="26"/>
    </location>
</feature>
<feature type="transmembrane region" description="Helical" evidence="5">
    <location>
        <begin position="220"/>
        <end position="242"/>
    </location>
</feature>
<evidence type="ECO:0000256" key="2">
    <source>
        <dbReference type="ARBA" id="ARBA00022723"/>
    </source>
</evidence>
<dbReference type="InterPro" id="IPR009056">
    <property type="entry name" value="Cyt_c-like_dom"/>
</dbReference>
<keyword evidence="9" id="KW-1185">Reference proteome</keyword>
<evidence type="ECO:0000256" key="3">
    <source>
        <dbReference type="ARBA" id="ARBA00023004"/>
    </source>
</evidence>
<dbReference type="RefSeq" id="WP_084018561.1">
    <property type="nucleotide sequence ID" value="NZ_FWXS01000010.1"/>
</dbReference>
<dbReference type="GO" id="GO:0020037">
    <property type="term" value="F:heme binding"/>
    <property type="evidence" value="ECO:0007669"/>
    <property type="project" value="InterPro"/>
</dbReference>
<dbReference type="OrthoDB" id="9782196at2"/>
<keyword evidence="5" id="KW-0472">Membrane</keyword>
<name>A0A1W2CIT8_9FLAO</name>
<keyword evidence="5" id="KW-0812">Transmembrane</keyword>
<sequence>MKARPLYKLRLLSTAFFLALFIFSYSQDEITGDGAKGYDLFQTNCTACHQIDGKLIGPELRGVVTRVKEDGGVGKEWLHSWIKDNKALRATGDAYANKIFEENGRQEMLAFPNLSDQDIDDILTYTTNPEAGQTAFEEAKKAKEAEAAAAKAAKNSGGGGASTGVVIVGFFVLAVILVWILFRLNALVKLTQAEELTSEDEAAAVSFSELMTKYDKLFKAGMALLVILALAGAWNFMLGIGVDKGYEPAQPIYFSHQVHAGVQGIDCQYCHSSAKYGKVSGIPSTNVCMNCHKTVKEYKGDYYEEHLVDNGMYASADEVKKFYTGEIQKMYQAIGWDPAANNFTGEQKPIEWVRIHNMPDFVYFSHQQHVVAGEKAILKAIADGTIPNSKELNLPDNSQVCFACHGDVTKMDELKMANQFTMGWCIECHRTTEVDMSNEYNSQYYAELHEKLKKQYGEGTKITVDAIGGLECGKCHY</sequence>
<keyword evidence="5" id="KW-1133">Transmembrane helix</keyword>
<keyword evidence="2 4" id="KW-0479">Metal-binding</keyword>
<keyword evidence="1 4" id="KW-0349">Heme</keyword>
<evidence type="ECO:0000313" key="9">
    <source>
        <dbReference type="Proteomes" id="UP000192393"/>
    </source>
</evidence>
<dbReference type="Gene3D" id="1.10.760.10">
    <property type="entry name" value="Cytochrome c-like domain"/>
    <property type="match status" value="1"/>
</dbReference>
<dbReference type="EMBL" id="FWXS01000010">
    <property type="protein sequence ID" value="SMC84792.1"/>
    <property type="molecule type" value="Genomic_DNA"/>
</dbReference>
<proteinExistence type="predicted"/>
<evidence type="ECO:0000313" key="8">
    <source>
        <dbReference type="EMBL" id="SMC84792.1"/>
    </source>
</evidence>
<dbReference type="SUPFAM" id="SSF46626">
    <property type="entry name" value="Cytochrome c"/>
    <property type="match status" value="1"/>
</dbReference>
<dbReference type="PANTHER" id="PTHR39425">
    <property type="entry name" value="LIPOPROTEIN CYTOCHROME C"/>
    <property type="match status" value="1"/>
</dbReference>
<dbReference type="GO" id="GO:0009055">
    <property type="term" value="F:electron transfer activity"/>
    <property type="evidence" value="ECO:0007669"/>
    <property type="project" value="InterPro"/>
</dbReference>
<dbReference type="AlphaFoldDB" id="A0A1W2CIT8"/>
<evidence type="ECO:0000256" key="1">
    <source>
        <dbReference type="ARBA" id="ARBA00022617"/>
    </source>
</evidence>
<dbReference type="Proteomes" id="UP000192393">
    <property type="component" value="Unassembled WGS sequence"/>
</dbReference>
<dbReference type="Gene3D" id="3.90.10.10">
    <property type="entry name" value="Cytochrome C3"/>
    <property type="match status" value="2"/>
</dbReference>
<gene>
    <name evidence="8" type="ORF">SAMN06296427_110106</name>
</gene>
<feature type="chain" id="PRO_5012258392" evidence="6">
    <location>
        <begin position="27"/>
        <end position="477"/>
    </location>
</feature>
<dbReference type="CDD" id="cd08168">
    <property type="entry name" value="Cytochrom_C3"/>
    <property type="match status" value="1"/>
</dbReference>
<reference evidence="8 9" key="1">
    <citation type="submission" date="2017-04" db="EMBL/GenBank/DDBJ databases">
        <authorList>
            <person name="Afonso C.L."/>
            <person name="Miller P.J."/>
            <person name="Scott M.A."/>
            <person name="Spackman E."/>
            <person name="Goraichik I."/>
            <person name="Dimitrov K.M."/>
            <person name="Suarez D.L."/>
            <person name="Swayne D.E."/>
        </authorList>
    </citation>
    <scope>NUCLEOTIDE SEQUENCE [LARGE SCALE GENOMIC DNA]</scope>
    <source>
        <strain evidence="8 9">CGMCC 1.12708</strain>
    </source>
</reference>
<dbReference type="InterPro" id="IPR036909">
    <property type="entry name" value="Cyt_c-like_dom_sf"/>
</dbReference>
<dbReference type="GO" id="GO:0046872">
    <property type="term" value="F:metal ion binding"/>
    <property type="evidence" value="ECO:0007669"/>
    <property type="project" value="UniProtKB-KW"/>
</dbReference>
<dbReference type="InterPro" id="IPR036280">
    <property type="entry name" value="Multihaem_cyt_sf"/>
</dbReference>
<feature type="domain" description="Cytochrome c" evidence="7">
    <location>
        <begin position="32"/>
        <end position="130"/>
    </location>
</feature>
<evidence type="ECO:0000259" key="7">
    <source>
        <dbReference type="PROSITE" id="PS51007"/>
    </source>
</evidence>
<dbReference type="PROSITE" id="PS51007">
    <property type="entry name" value="CYTC"/>
    <property type="match status" value="1"/>
</dbReference>
<dbReference type="Pfam" id="PF00034">
    <property type="entry name" value="Cytochrom_C"/>
    <property type="match status" value="1"/>
</dbReference>
<evidence type="ECO:0000256" key="5">
    <source>
        <dbReference type="SAM" id="Phobius"/>
    </source>
</evidence>
<protein>
    <submittedName>
        <fullName evidence="8">Cytochrome c, mono-and diheme variants</fullName>
    </submittedName>
</protein>
<dbReference type="PANTHER" id="PTHR39425:SF1">
    <property type="entry name" value="CYTOCHROME C7-LIKE DOMAIN-CONTAINING PROTEIN"/>
    <property type="match status" value="1"/>
</dbReference>
<keyword evidence="3 4" id="KW-0408">Iron</keyword>